<organism evidence="2 3">
    <name type="scientific">Roseicyclus mahoneyensis</name>
    <dbReference type="NCBI Taxonomy" id="164332"/>
    <lineage>
        <taxon>Bacteria</taxon>
        <taxon>Pseudomonadati</taxon>
        <taxon>Pseudomonadota</taxon>
        <taxon>Alphaproteobacteria</taxon>
        <taxon>Rhodobacterales</taxon>
        <taxon>Roseobacteraceae</taxon>
        <taxon>Roseicyclus</taxon>
    </lineage>
</organism>
<keyword evidence="3" id="KW-1185">Reference proteome</keyword>
<dbReference type="NCBIfam" id="TIGR02218">
    <property type="entry name" value="phg_TIGR02218"/>
    <property type="match status" value="1"/>
</dbReference>
<reference evidence="2 3" key="1">
    <citation type="submission" date="2018-05" db="EMBL/GenBank/DDBJ databases">
        <title>Genomic Encyclopedia of Type Strains, Phase IV (KMG-IV): sequencing the most valuable type-strain genomes for metagenomic binning, comparative biology and taxonomic classification.</title>
        <authorList>
            <person name="Goeker M."/>
        </authorList>
    </citation>
    <scope>NUCLEOTIDE SEQUENCE [LARGE SCALE GENOMIC DNA]</scope>
    <source>
        <strain evidence="2 3">DSM 16097</strain>
    </source>
</reference>
<dbReference type="InterPro" id="IPR018964">
    <property type="entry name" value="Phage_phiJL001_Gp84_C"/>
</dbReference>
<comment type="caution">
    <text evidence="2">The sequence shown here is derived from an EMBL/GenBank/DDBJ whole genome shotgun (WGS) entry which is preliminary data.</text>
</comment>
<sequence length="294" mass="31325">MSGVAGLDAHLAGGTTGVCRCWKLVRGDGVTFGFTDHDRVLAFDGVSFKPESGLSAAALMQTTGLSVDNTEAVGALSDAAITEEDIAAGRYDGAAIEAWLVQWGEPANRVLQFRGSLGELTRANGAFTAELRGLAERMNTATGRVYQRSCSAVLGDGACRFDLETPGYGAEVTVVSVEGGRVFHLSGLDAFEPRWFERGRCVVLDGAAAGLVGAVKIDRPEGVLRRVELWDRLRAGIAAGDRIGLTAGCDKRMETCRLKFSNLLNFRGFPDIPGDDWMVAHPSRLSARDGGSRR</sequence>
<protein>
    <submittedName>
        <fullName evidence="2">Putative phage protein (TIGR02218 family)</fullName>
    </submittedName>
</protein>
<dbReference type="Pfam" id="PF09356">
    <property type="entry name" value="Phage_BR0599"/>
    <property type="match status" value="1"/>
</dbReference>
<dbReference type="RefSeq" id="WP_109664276.1">
    <property type="nucleotide sequence ID" value="NZ_QGGW01000001.1"/>
</dbReference>
<dbReference type="AlphaFoldDB" id="A0A316GRD1"/>
<evidence type="ECO:0000313" key="3">
    <source>
        <dbReference type="Proteomes" id="UP000245708"/>
    </source>
</evidence>
<proteinExistence type="predicted"/>
<dbReference type="InterPro" id="IPR011928">
    <property type="entry name" value="Phage_phiJL001_Gp84"/>
</dbReference>
<accession>A0A316GRD1</accession>
<gene>
    <name evidence="2" type="ORF">C7455_101192</name>
</gene>
<dbReference type="OrthoDB" id="1633386at2"/>
<dbReference type="Pfam" id="PF09931">
    <property type="entry name" value="Phage_phiJL001_Gp84_N"/>
    <property type="match status" value="1"/>
</dbReference>
<evidence type="ECO:0000313" key="2">
    <source>
        <dbReference type="EMBL" id="PWK62166.1"/>
    </source>
</evidence>
<dbReference type="Proteomes" id="UP000245708">
    <property type="component" value="Unassembled WGS sequence"/>
</dbReference>
<feature type="domain" description="Bacteriophage phiJL001 Gp84 C-terminal" evidence="1">
    <location>
        <begin position="194"/>
        <end position="276"/>
    </location>
</feature>
<dbReference type="EMBL" id="QGGW01000001">
    <property type="protein sequence ID" value="PWK62166.1"/>
    <property type="molecule type" value="Genomic_DNA"/>
</dbReference>
<name>A0A316GRD1_9RHOB</name>
<evidence type="ECO:0000259" key="1">
    <source>
        <dbReference type="Pfam" id="PF09356"/>
    </source>
</evidence>